<dbReference type="VEuPathDB" id="FungiDB:SI65_08060"/>
<comment type="caution">
    <text evidence="2">The sequence shown here is derived from an EMBL/GenBank/DDBJ whole genome shotgun (WGS) entry which is preliminary data.</text>
</comment>
<keyword evidence="3" id="KW-1185">Reference proteome</keyword>
<reference evidence="2 3" key="1">
    <citation type="journal article" date="2016" name="BMC Genomics">
        <title>Comparative genomic and transcriptomic analyses of the Fuzhuan brick tea-fermentation fungus Aspergillus cristatus.</title>
        <authorList>
            <person name="Ge Y."/>
            <person name="Wang Y."/>
            <person name="Liu Y."/>
            <person name="Tan Y."/>
            <person name="Ren X."/>
            <person name="Zhang X."/>
            <person name="Hyde K.D."/>
            <person name="Liu Y."/>
            <person name="Liu Z."/>
        </authorList>
    </citation>
    <scope>NUCLEOTIDE SEQUENCE [LARGE SCALE GENOMIC DNA]</scope>
    <source>
        <strain evidence="2 3">GZAAS20.1005</strain>
    </source>
</reference>
<protein>
    <submittedName>
        <fullName evidence="2">Uncharacterized protein</fullName>
    </submittedName>
</protein>
<feature type="region of interest" description="Disordered" evidence="1">
    <location>
        <begin position="49"/>
        <end position="70"/>
    </location>
</feature>
<organism evidence="2 3">
    <name type="scientific">Aspergillus cristatus</name>
    <name type="common">Chinese Fuzhuan brick tea-fermentation fungus</name>
    <name type="synonym">Eurotium cristatum</name>
    <dbReference type="NCBI Taxonomy" id="573508"/>
    <lineage>
        <taxon>Eukaryota</taxon>
        <taxon>Fungi</taxon>
        <taxon>Dikarya</taxon>
        <taxon>Ascomycota</taxon>
        <taxon>Pezizomycotina</taxon>
        <taxon>Eurotiomycetes</taxon>
        <taxon>Eurotiomycetidae</taxon>
        <taxon>Eurotiales</taxon>
        <taxon>Aspergillaceae</taxon>
        <taxon>Aspergillus</taxon>
        <taxon>Aspergillus subgen. Aspergillus</taxon>
    </lineage>
</organism>
<dbReference type="Proteomes" id="UP000094569">
    <property type="component" value="Unassembled WGS sequence"/>
</dbReference>
<gene>
    <name evidence="2" type="ORF">SI65_08060</name>
</gene>
<evidence type="ECO:0000313" key="2">
    <source>
        <dbReference type="EMBL" id="ODM16553.1"/>
    </source>
</evidence>
<dbReference type="AlphaFoldDB" id="A0A1E3B6G9"/>
<evidence type="ECO:0000256" key="1">
    <source>
        <dbReference type="SAM" id="MobiDB-lite"/>
    </source>
</evidence>
<dbReference type="EMBL" id="JXNT01000011">
    <property type="protein sequence ID" value="ODM16553.1"/>
    <property type="molecule type" value="Genomic_DNA"/>
</dbReference>
<evidence type="ECO:0000313" key="3">
    <source>
        <dbReference type="Proteomes" id="UP000094569"/>
    </source>
</evidence>
<proteinExistence type="predicted"/>
<sequence length="70" mass="7522">MGDINKASGNPLLFALNILTRNVLHDSTDLNLTTLGLGNHNDEFLLESTARAEERPLTSTLTMSTLGQGP</sequence>
<name>A0A1E3B6G9_ASPCR</name>
<accession>A0A1E3B6G9</accession>
<feature type="compositionally biased region" description="Polar residues" evidence="1">
    <location>
        <begin position="57"/>
        <end position="70"/>
    </location>
</feature>